<comment type="similarity">
    <text evidence="1">Belongs to the LysR transcriptional regulatory family.</text>
</comment>
<feature type="domain" description="HTH lysR-type" evidence="5">
    <location>
        <begin position="11"/>
        <end position="68"/>
    </location>
</feature>
<name>A0ABT6P439_9BACT</name>
<dbReference type="RefSeq" id="WP_284721454.1">
    <property type="nucleotide sequence ID" value="NZ_JARZHI010000057.1"/>
</dbReference>
<evidence type="ECO:0000256" key="1">
    <source>
        <dbReference type="ARBA" id="ARBA00009437"/>
    </source>
</evidence>
<dbReference type="PROSITE" id="PS50931">
    <property type="entry name" value="HTH_LYSR"/>
    <property type="match status" value="1"/>
</dbReference>
<evidence type="ECO:0000256" key="4">
    <source>
        <dbReference type="ARBA" id="ARBA00023163"/>
    </source>
</evidence>
<accession>A0ABT6P439</accession>
<dbReference type="SUPFAM" id="SSF53850">
    <property type="entry name" value="Periplasmic binding protein-like II"/>
    <property type="match status" value="1"/>
</dbReference>
<evidence type="ECO:0000256" key="3">
    <source>
        <dbReference type="ARBA" id="ARBA00023125"/>
    </source>
</evidence>
<dbReference type="Gene3D" id="1.10.10.10">
    <property type="entry name" value="Winged helix-like DNA-binding domain superfamily/Winged helix DNA-binding domain"/>
    <property type="match status" value="1"/>
</dbReference>
<dbReference type="PANTHER" id="PTHR30118">
    <property type="entry name" value="HTH-TYPE TRANSCRIPTIONAL REGULATOR LEUO-RELATED"/>
    <property type="match status" value="1"/>
</dbReference>
<evidence type="ECO:0000256" key="2">
    <source>
        <dbReference type="ARBA" id="ARBA00023015"/>
    </source>
</evidence>
<evidence type="ECO:0000313" key="6">
    <source>
        <dbReference type="EMBL" id="MDI1435372.1"/>
    </source>
</evidence>
<dbReference type="SUPFAM" id="SSF46785">
    <property type="entry name" value="Winged helix' DNA-binding domain"/>
    <property type="match status" value="1"/>
</dbReference>
<dbReference type="InterPro" id="IPR000847">
    <property type="entry name" value="LysR_HTH_N"/>
</dbReference>
<dbReference type="PANTHER" id="PTHR30118:SF15">
    <property type="entry name" value="TRANSCRIPTIONAL REGULATORY PROTEIN"/>
    <property type="match status" value="1"/>
</dbReference>
<keyword evidence="7" id="KW-1185">Reference proteome</keyword>
<reference evidence="6 7" key="1">
    <citation type="submission" date="2023-04" db="EMBL/GenBank/DDBJ databases">
        <title>The genome sequence of Polyangium sorediatum DSM14670.</title>
        <authorList>
            <person name="Zhang X."/>
        </authorList>
    </citation>
    <scope>NUCLEOTIDE SEQUENCE [LARGE SCALE GENOMIC DNA]</scope>
    <source>
        <strain evidence="6 7">DSM 14670</strain>
    </source>
</reference>
<dbReference type="InterPro" id="IPR005119">
    <property type="entry name" value="LysR_subst-bd"/>
</dbReference>
<organism evidence="6 7">
    <name type="scientific">Polyangium sorediatum</name>
    <dbReference type="NCBI Taxonomy" id="889274"/>
    <lineage>
        <taxon>Bacteria</taxon>
        <taxon>Pseudomonadati</taxon>
        <taxon>Myxococcota</taxon>
        <taxon>Polyangia</taxon>
        <taxon>Polyangiales</taxon>
        <taxon>Polyangiaceae</taxon>
        <taxon>Polyangium</taxon>
    </lineage>
</organism>
<proteinExistence type="inferred from homology"/>
<keyword evidence="2" id="KW-0805">Transcription regulation</keyword>
<dbReference type="Gene3D" id="3.40.190.10">
    <property type="entry name" value="Periplasmic binding protein-like II"/>
    <property type="match status" value="2"/>
</dbReference>
<keyword evidence="4" id="KW-0804">Transcription</keyword>
<comment type="caution">
    <text evidence="6">The sequence shown here is derived from an EMBL/GenBank/DDBJ whole genome shotgun (WGS) entry which is preliminary data.</text>
</comment>
<evidence type="ECO:0000313" key="7">
    <source>
        <dbReference type="Proteomes" id="UP001160301"/>
    </source>
</evidence>
<keyword evidence="3" id="KW-0238">DNA-binding</keyword>
<dbReference type="InterPro" id="IPR036388">
    <property type="entry name" value="WH-like_DNA-bd_sf"/>
</dbReference>
<dbReference type="Proteomes" id="UP001160301">
    <property type="component" value="Unassembled WGS sequence"/>
</dbReference>
<dbReference type="EMBL" id="JARZHI010000057">
    <property type="protein sequence ID" value="MDI1435372.1"/>
    <property type="molecule type" value="Genomic_DNA"/>
</dbReference>
<dbReference type="CDD" id="cd08417">
    <property type="entry name" value="PBP2_Nitroaromatics_like"/>
    <property type="match status" value="1"/>
</dbReference>
<evidence type="ECO:0000259" key="5">
    <source>
        <dbReference type="PROSITE" id="PS50931"/>
    </source>
</evidence>
<dbReference type="Pfam" id="PF03466">
    <property type="entry name" value="LysR_substrate"/>
    <property type="match status" value="1"/>
</dbReference>
<protein>
    <submittedName>
        <fullName evidence="6">LysR family transcriptional regulator</fullName>
    </submittedName>
</protein>
<dbReference type="InterPro" id="IPR050389">
    <property type="entry name" value="LysR-type_TF"/>
</dbReference>
<gene>
    <name evidence="6" type="ORF">QHF89_38075</name>
</gene>
<dbReference type="InterPro" id="IPR036390">
    <property type="entry name" value="WH_DNA-bd_sf"/>
</dbReference>
<dbReference type="Pfam" id="PF00126">
    <property type="entry name" value="HTH_1"/>
    <property type="match status" value="1"/>
</dbReference>
<sequence length="307" mass="34444">MHRVHDRFDTMDLNLLRVFEAVFRERHLTRAARVLALSPSAVSHALRRLREHLDDPLFAREGTEMVPTATCLRMAPALVEQLAQLRGLLHRWGAFEPSTTTLMFRVGMPDSIEPMLLPQLRSALATVAPLATLASVAYQRSAIARELASRQIDLAFDVFMPVHEPVRHRRVLDDDLCLVVREGHPLRRKLSVAQYVAASHVLVSSRATGLVLEDHALRKLGVERRVVVRCQSYDSAFRVVAHSDDVLTAPRRLTGEVGKVHALSRRALPFALPAVQLHLYWHAHAESDPANMWLRGFVEEVANTGSA</sequence>
<dbReference type="InterPro" id="IPR037402">
    <property type="entry name" value="YidZ_PBP2"/>
</dbReference>